<dbReference type="PANTHER" id="PTHR23501">
    <property type="entry name" value="MAJOR FACILITATOR SUPERFAMILY"/>
    <property type="match status" value="1"/>
</dbReference>
<evidence type="ECO:0000313" key="10">
    <source>
        <dbReference type="Proteomes" id="UP000803844"/>
    </source>
</evidence>
<keyword evidence="2" id="KW-0813">Transport</keyword>
<dbReference type="CDD" id="cd17502">
    <property type="entry name" value="MFS_Azr1_MDR_like"/>
    <property type="match status" value="1"/>
</dbReference>
<evidence type="ECO:0000256" key="2">
    <source>
        <dbReference type="ARBA" id="ARBA00022448"/>
    </source>
</evidence>
<dbReference type="Gene3D" id="1.20.1250.20">
    <property type="entry name" value="MFS general substrate transporter like domains"/>
    <property type="match status" value="1"/>
</dbReference>
<dbReference type="GO" id="GO:0005886">
    <property type="term" value="C:plasma membrane"/>
    <property type="evidence" value="ECO:0007669"/>
    <property type="project" value="TreeGrafter"/>
</dbReference>
<evidence type="ECO:0000256" key="6">
    <source>
        <dbReference type="SAM" id="MobiDB-lite"/>
    </source>
</evidence>
<dbReference type="InterPro" id="IPR011701">
    <property type="entry name" value="MFS"/>
</dbReference>
<evidence type="ECO:0000256" key="5">
    <source>
        <dbReference type="ARBA" id="ARBA00023136"/>
    </source>
</evidence>
<feature type="transmembrane region" description="Helical" evidence="7">
    <location>
        <begin position="310"/>
        <end position="336"/>
    </location>
</feature>
<comment type="caution">
    <text evidence="9">The sequence shown here is derived from an EMBL/GenBank/DDBJ whole genome shotgun (WGS) entry which is preliminary data.</text>
</comment>
<keyword evidence="3 7" id="KW-0812">Transmembrane</keyword>
<dbReference type="FunFam" id="1.20.1250.20:FF:000196">
    <property type="entry name" value="MFS toxin efflux pump (AflT)"/>
    <property type="match status" value="1"/>
</dbReference>
<accession>A0A9P5CQZ3</accession>
<evidence type="ECO:0000313" key="9">
    <source>
        <dbReference type="EMBL" id="KAF3766716.1"/>
    </source>
</evidence>
<feature type="transmembrane region" description="Helical" evidence="7">
    <location>
        <begin position="58"/>
        <end position="84"/>
    </location>
</feature>
<evidence type="ECO:0000256" key="7">
    <source>
        <dbReference type="SAM" id="Phobius"/>
    </source>
</evidence>
<organism evidence="9 10">
    <name type="scientific">Cryphonectria parasitica (strain ATCC 38755 / EP155)</name>
    <dbReference type="NCBI Taxonomy" id="660469"/>
    <lineage>
        <taxon>Eukaryota</taxon>
        <taxon>Fungi</taxon>
        <taxon>Dikarya</taxon>
        <taxon>Ascomycota</taxon>
        <taxon>Pezizomycotina</taxon>
        <taxon>Sordariomycetes</taxon>
        <taxon>Sordariomycetidae</taxon>
        <taxon>Diaporthales</taxon>
        <taxon>Cryphonectriaceae</taxon>
        <taxon>Cryphonectria-Endothia species complex</taxon>
        <taxon>Cryphonectria</taxon>
    </lineage>
</organism>
<sequence>MASERLHLPSEPASTEENIPTGDYASQVEKTDTSEGRQTTITRSDRSADEEYPHGIKLFLIVTSLCFAVFLMALDQSILATAIPKITDAFNSLDDVGWYGSAYLLTTASLQLLFGKLYTFLDIKRVFLVAISFFELGSLLCGVAQSSVMLIVGHAIAGIGAAGLFSGGLLILAKTSIAGPLLGGVFTDKATWRWCFFINLPIGAITFIGITIFFPSPKKPIETFSTNESFPARINLFDPLGTIFFIPSIICLLLALQWGGSTYAWNSGRVIALFVLTGVLLLVFLGVQGWKKEDATVPPRIMKKHAVWSSSLYSFCVGAAQFIMIYYVPIWFQAILGVTALQSGIRVLPLLLASVIAAFLCGAAVTVLGYITPFMFLGTIFMATGGGLIHTWTPDTGSPVWIGYQVLFGLGFGMALQLPMLVAQTVLAREDLGVGMALMTFLQSLGGAVFVSVGQNVFDNQLVTAIETYAPSVDPESIILAGATSFRNYVPADQLANVVLSYNNALAKTFLVSAAMGAASFLGAALVGWRSARGKQMDMAMA</sequence>
<keyword evidence="5 7" id="KW-0472">Membrane</keyword>
<dbReference type="Pfam" id="PF07690">
    <property type="entry name" value="MFS_1"/>
    <property type="match status" value="2"/>
</dbReference>
<name>A0A9P5CQZ3_CRYP1</name>
<dbReference type="AlphaFoldDB" id="A0A9P5CQZ3"/>
<dbReference type="EMBL" id="MU032346">
    <property type="protein sequence ID" value="KAF3766716.1"/>
    <property type="molecule type" value="Genomic_DNA"/>
</dbReference>
<protein>
    <submittedName>
        <fullName evidence="9">MFS general substrate transporter</fullName>
    </submittedName>
</protein>
<dbReference type="Proteomes" id="UP000803844">
    <property type="component" value="Unassembled WGS sequence"/>
</dbReference>
<dbReference type="InterPro" id="IPR020846">
    <property type="entry name" value="MFS_dom"/>
</dbReference>
<feature type="region of interest" description="Disordered" evidence="6">
    <location>
        <begin position="1"/>
        <end position="46"/>
    </location>
</feature>
<reference evidence="9" key="1">
    <citation type="journal article" date="2020" name="Phytopathology">
        <title>Genome sequence of the chestnut blight fungus Cryphonectria parasitica EP155: A fundamental resource for an archetypical invasive plant pathogen.</title>
        <authorList>
            <person name="Crouch J.A."/>
            <person name="Dawe A."/>
            <person name="Aerts A."/>
            <person name="Barry K."/>
            <person name="Churchill A.C.L."/>
            <person name="Grimwood J."/>
            <person name="Hillman B."/>
            <person name="Milgroom M.G."/>
            <person name="Pangilinan J."/>
            <person name="Smith M."/>
            <person name="Salamov A."/>
            <person name="Schmutz J."/>
            <person name="Yadav J."/>
            <person name="Grigoriev I.V."/>
            <person name="Nuss D."/>
        </authorList>
    </citation>
    <scope>NUCLEOTIDE SEQUENCE</scope>
    <source>
        <strain evidence="9">EP155</strain>
    </source>
</reference>
<feature type="domain" description="Major facilitator superfamily (MFS) profile" evidence="8">
    <location>
        <begin position="61"/>
        <end position="532"/>
    </location>
</feature>
<dbReference type="InterPro" id="IPR036259">
    <property type="entry name" value="MFS_trans_sf"/>
</dbReference>
<feature type="transmembrane region" description="Helical" evidence="7">
    <location>
        <begin position="151"/>
        <end position="173"/>
    </location>
</feature>
<evidence type="ECO:0000256" key="4">
    <source>
        <dbReference type="ARBA" id="ARBA00022989"/>
    </source>
</evidence>
<gene>
    <name evidence="9" type="ORF">M406DRAFT_327842</name>
</gene>
<evidence type="ECO:0000256" key="1">
    <source>
        <dbReference type="ARBA" id="ARBA00004141"/>
    </source>
</evidence>
<feature type="transmembrane region" description="Helical" evidence="7">
    <location>
        <begin position="96"/>
        <end position="114"/>
    </location>
</feature>
<evidence type="ECO:0000256" key="3">
    <source>
        <dbReference type="ARBA" id="ARBA00022692"/>
    </source>
</evidence>
<feature type="transmembrane region" description="Helical" evidence="7">
    <location>
        <begin position="434"/>
        <end position="453"/>
    </location>
</feature>
<evidence type="ECO:0000259" key="8">
    <source>
        <dbReference type="PROSITE" id="PS50850"/>
    </source>
</evidence>
<feature type="transmembrane region" description="Helical" evidence="7">
    <location>
        <begin position="510"/>
        <end position="529"/>
    </location>
</feature>
<dbReference type="OrthoDB" id="10021397at2759"/>
<dbReference type="SUPFAM" id="SSF103473">
    <property type="entry name" value="MFS general substrate transporter"/>
    <property type="match status" value="1"/>
</dbReference>
<dbReference type="PANTHER" id="PTHR23501:SF199">
    <property type="entry name" value="MFS EFFLUX TRANSPORTER INPD-RELATED"/>
    <property type="match status" value="1"/>
</dbReference>
<dbReference type="GO" id="GO:0022857">
    <property type="term" value="F:transmembrane transporter activity"/>
    <property type="evidence" value="ECO:0007669"/>
    <property type="project" value="InterPro"/>
</dbReference>
<feature type="transmembrane region" description="Helical" evidence="7">
    <location>
        <begin position="270"/>
        <end position="290"/>
    </location>
</feature>
<feature type="transmembrane region" description="Helical" evidence="7">
    <location>
        <begin position="126"/>
        <end position="145"/>
    </location>
</feature>
<feature type="transmembrane region" description="Helical" evidence="7">
    <location>
        <begin position="348"/>
        <end position="381"/>
    </location>
</feature>
<keyword evidence="4 7" id="KW-1133">Transmembrane helix</keyword>
<feature type="transmembrane region" description="Helical" evidence="7">
    <location>
        <begin position="401"/>
        <end position="422"/>
    </location>
</feature>
<dbReference type="RefSeq" id="XP_040777677.1">
    <property type="nucleotide sequence ID" value="XM_040920262.1"/>
</dbReference>
<dbReference type="PROSITE" id="PS50850">
    <property type="entry name" value="MFS"/>
    <property type="match status" value="1"/>
</dbReference>
<dbReference type="GeneID" id="63837391"/>
<comment type="subcellular location">
    <subcellularLocation>
        <location evidence="1">Membrane</location>
        <topology evidence="1">Multi-pass membrane protein</topology>
    </subcellularLocation>
</comment>
<proteinExistence type="predicted"/>
<keyword evidence="10" id="KW-1185">Reference proteome</keyword>
<feature type="transmembrane region" description="Helical" evidence="7">
    <location>
        <begin position="236"/>
        <end position="258"/>
    </location>
</feature>
<feature type="transmembrane region" description="Helical" evidence="7">
    <location>
        <begin position="194"/>
        <end position="216"/>
    </location>
</feature>